<evidence type="ECO:0000313" key="1">
    <source>
        <dbReference type="EMBL" id="QSG06558.1"/>
    </source>
</evidence>
<gene>
    <name evidence="1" type="ORF">HSR121_2228</name>
</gene>
<organism evidence="1 2">
    <name type="scientific">Halapricum desulfuricans</name>
    <dbReference type="NCBI Taxonomy" id="2841257"/>
    <lineage>
        <taxon>Archaea</taxon>
        <taxon>Methanobacteriati</taxon>
        <taxon>Methanobacteriota</taxon>
        <taxon>Stenosarchaea group</taxon>
        <taxon>Halobacteria</taxon>
        <taxon>Halobacteriales</taxon>
        <taxon>Haloarculaceae</taxon>
        <taxon>Halapricum</taxon>
    </lineage>
</organism>
<reference evidence="1" key="1">
    <citation type="submission" date="2020-11" db="EMBL/GenBank/DDBJ databases">
        <title>Carbohydrate-dependent, anaerobic sulfur respiration: A novel catabolism in halophilic archaea.</title>
        <authorList>
            <person name="Sorokin D.Y."/>
            <person name="Messina E."/>
            <person name="Smedile F."/>
            <person name="La Cono V."/>
            <person name="Hallsworth J.E."/>
            <person name="Yakimov M.M."/>
        </authorList>
    </citation>
    <scope>NUCLEOTIDE SEQUENCE</scope>
    <source>
        <strain evidence="1">HSR12-1</strain>
    </source>
</reference>
<accession>A0A897N2W2</accession>
<dbReference type="AlphaFoldDB" id="A0A897N2W2"/>
<dbReference type="EMBL" id="CP064787">
    <property type="protein sequence ID" value="QSG06558.1"/>
    <property type="molecule type" value="Genomic_DNA"/>
</dbReference>
<dbReference type="Proteomes" id="UP000663525">
    <property type="component" value="Chromosome"/>
</dbReference>
<proteinExistence type="predicted"/>
<evidence type="ECO:0000313" key="2">
    <source>
        <dbReference type="Proteomes" id="UP000663525"/>
    </source>
</evidence>
<dbReference type="GeneID" id="68855793"/>
<dbReference type="Pfam" id="PF23367">
    <property type="entry name" value="DUF7091"/>
    <property type="match status" value="1"/>
</dbReference>
<sequence length="94" mass="10474">MDEDGRLERLLRAKLQSAGQQVALAQDAYRRARNATAADLPVDDEGNARLVCRRYAERRAVPVGGDGKPSCFEDGHPDCEGCVEDIRESRIETW</sequence>
<name>A0A897N2W2_9EURY</name>
<protein>
    <submittedName>
        <fullName evidence="1">Uncharacterized protein</fullName>
    </submittedName>
</protein>
<dbReference type="InterPro" id="IPR055517">
    <property type="entry name" value="DUF7091"/>
</dbReference>
<dbReference type="RefSeq" id="WP_229113078.1">
    <property type="nucleotide sequence ID" value="NZ_CP064787.1"/>
</dbReference>